<dbReference type="EMBL" id="AM236080">
    <property type="protein sequence ID" value="CAK07654.1"/>
    <property type="molecule type" value="Genomic_DNA"/>
</dbReference>
<name>Q1MHB1_RHIJ3</name>
<dbReference type="EnsemblBacteria" id="CAK07654">
    <property type="protein sequence ID" value="CAK07654"/>
    <property type="gene ID" value="RL2162"/>
</dbReference>
<accession>Q1MHB1</accession>
<dbReference type="AlphaFoldDB" id="Q1MHB1"/>
<dbReference type="Proteomes" id="UP000006575">
    <property type="component" value="Chromosome"/>
</dbReference>
<keyword evidence="2" id="KW-1185">Reference proteome</keyword>
<protein>
    <submittedName>
        <fullName evidence="1">Uncharacterized protein</fullName>
    </submittedName>
</protein>
<reference evidence="1 2" key="1">
    <citation type="journal article" date="2006" name="Genome Biol.">
        <title>The genome of Rhizobium leguminosarum has recognizable core and accessory components.</title>
        <authorList>
            <person name="Young J.W."/>
            <person name="Crossman L.C."/>
            <person name="Johnston A.W.B."/>
            <person name="Thomson N.R."/>
            <person name="Ghazoui Z.F."/>
            <person name="Hull K.H."/>
            <person name="Wexler M."/>
            <person name="Curson A.R.J."/>
            <person name="Todd J.D."/>
            <person name="Poole P.S."/>
            <person name="Mauchline T.H."/>
            <person name="East A.K."/>
            <person name="Quail M.A."/>
            <person name="Churcher C."/>
            <person name="Arrowsmith C."/>
            <person name="Cherevach A."/>
            <person name="Chillingworth T."/>
            <person name="Clarke K."/>
            <person name="Cronin A."/>
            <person name="Davis P."/>
            <person name="Fraser A."/>
            <person name="Hance Z."/>
            <person name="Hauser H."/>
            <person name="Jagels K."/>
            <person name="Moule S."/>
            <person name="Mungall K."/>
            <person name="Norbertczak H."/>
            <person name="Rabbinowitsch E."/>
            <person name="Sanders M."/>
            <person name="Simmonds M."/>
            <person name="Whitehead S."/>
            <person name="Parkhill J."/>
        </authorList>
    </citation>
    <scope>NUCLEOTIDE SEQUENCE [LARGE SCALE GENOMIC DNA]</scope>
    <source>
        <strain evidence="2">DSM 114642 / LMG 32736 / 3841</strain>
    </source>
</reference>
<gene>
    <name evidence="1" type="ordered locus">RL2162</name>
</gene>
<organism evidence="1 2">
    <name type="scientific">Rhizobium johnstonii (strain DSM 114642 / LMG 32736 / 3841)</name>
    <name type="common">Rhizobium leguminosarum bv. viciae</name>
    <dbReference type="NCBI Taxonomy" id="216596"/>
    <lineage>
        <taxon>Bacteria</taxon>
        <taxon>Pseudomonadati</taxon>
        <taxon>Pseudomonadota</taxon>
        <taxon>Alphaproteobacteria</taxon>
        <taxon>Hyphomicrobiales</taxon>
        <taxon>Rhizobiaceae</taxon>
        <taxon>Rhizobium/Agrobacterium group</taxon>
        <taxon>Rhizobium</taxon>
        <taxon>Rhizobium johnstonii</taxon>
    </lineage>
</organism>
<dbReference type="HOGENOM" id="CLU_1420428_0_0_5"/>
<dbReference type="KEGG" id="rle:RL2162"/>
<proteinExistence type="predicted"/>
<evidence type="ECO:0000313" key="1">
    <source>
        <dbReference type="EMBL" id="CAK07654.1"/>
    </source>
</evidence>
<evidence type="ECO:0000313" key="2">
    <source>
        <dbReference type="Proteomes" id="UP000006575"/>
    </source>
</evidence>
<sequence length="191" mass="21729">MRRQHLLNACLEIHDSGHHLLCHDGLIETEVTEGFDRRTVFGWSHDVRAGPLILFPNLALETEGLPLGRPRDRLPQRSCTPEGSTVEEMRPCIQGFKSFHEVGDDLRIIDTLHGCLCRRLPSRPRDECVIANVLSDVIDPRRNVVHEVEVDLPETDRIDAALSHFQRRDNPHATGVVEELVYVGKFHRALL</sequence>